<evidence type="ECO:0000313" key="2">
    <source>
        <dbReference type="EMBL" id="EGP85818.1"/>
    </source>
</evidence>
<evidence type="ECO:0000313" key="3">
    <source>
        <dbReference type="Proteomes" id="UP000008062"/>
    </source>
</evidence>
<organism evidence="2 3">
    <name type="scientific">Zymoseptoria tritici (strain CBS 115943 / IPO323)</name>
    <name type="common">Speckled leaf blotch fungus</name>
    <name type="synonym">Septoria tritici</name>
    <dbReference type="NCBI Taxonomy" id="336722"/>
    <lineage>
        <taxon>Eukaryota</taxon>
        <taxon>Fungi</taxon>
        <taxon>Dikarya</taxon>
        <taxon>Ascomycota</taxon>
        <taxon>Pezizomycotina</taxon>
        <taxon>Dothideomycetes</taxon>
        <taxon>Dothideomycetidae</taxon>
        <taxon>Mycosphaerellales</taxon>
        <taxon>Mycosphaerellaceae</taxon>
        <taxon>Zymoseptoria</taxon>
    </lineage>
</organism>
<dbReference type="HOGENOM" id="CLU_1016382_0_0_1"/>
<dbReference type="EMBL" id="CM001202">
    <property type="protein sequence ID" value="EGP85818.1"/>
    <property type="molecule type" value="Genomic_DNA"/>
</dbReference>
<gene>
    <name evidence="2" type="ORF">MYCGRDRAFT_94706</name>
</gene>
<dbReference type="VEuPathDB" id="FungiDB:ZTRI_7.646"/>
<sequence>MVSLQPPHMMLSVCWVGRMYTLLYDRNQMSRAVLRRLWRTDFTHCENLYEHREPQRGSRGTCNLPRTSYHTPDGIGDLPTYAQSRRRRQGERLVHQQIPPKQVMPKSTVYKRRLPVMSPLDTMLSQDKPFEKNVIYPLEMDWSRLDENTNNITVMAVGFRKIDLLRESVTRSRNSTCSSTSSVQQTLCWPWVHDALRLRIFQGLHCRMLPRLQHKRQDSHLGLWKHGFIAATIHAEQAATSKSKMHFSLDMTIIHGRGHDVAASTAFEILGKND</sequence>
<protein>
    <submittedName>
        <fullName evidence="2">Uncharacterized protein</fullName>
    </submittedName>
</protein>
<feature type="compositionally biased region" description="Polar residues" evidence="1">
    <location>
        <begin position="58"/>
        <end position="70"/>
    </location>
</feature>
<evidence type="ECO:0000256" key="1">
    <source>
        <dbReference type="SAM" id="MobiDB-lite"/>
    </source>
</evidence>
<dbReference type="GeneID" id="13397580"/>
<dbReference type="Proteomes" id="UP000008062">
    <property type="component" value="Chromosome 7"/>
</dbReference>
<name>F9XGT3_ZYMTI</name>
<dbReference type="KEGG" id="ztr:MYCGRDRAFT_94706"/>
<accession>F9XGT3</accession>
<proteinExistence type="predicted"/>
<dbReference type="RefSeq" id="XP_003850842.1">
    <property type="nucleotide sequence ID" value="XM_003850794.1"/>
</dbReference>
<dbReference type="AlphaFoldDB" id="F9XGT3"/>
<keyword evidence="3" id="KW-1185">Reference proteome</keyword>
<reference evidence="2 3" key="1">
    <citation type="journal article" date="2011" name="PLoS Genet.">
        <title>Finished genome of the fungal wheat pathogen Mycosphaerella graminicola reveals dispensome structure, chromosome plasticity, and stealth pathogenesis.</title>
        <authorList>
            <person name="Goodwin S.B."/>
            <person name="Ben M'barek S."/>
            <person name="Dhillon B."/>
            <person name="Wittenberg A.H.J."/>
            <person name="Crane C.F."/>
            <person name="Hane J.K."/>
            <person name="Foster A.J."/>
            <person name="Van der Lee T.A.J."/>
            <person name="Grimwood J."/>
            <person name="Aerts A."/>
            <person name="Antoniw J."/>
            <person name="Bailey A."/>
            <person name="Bluhm B."/>
            <person name="Bowler J."/>
            <person name="Bristow J."/>
            <person name="van der Burgt A."/>
            <person name="Canto-Canche B."/>
            <person name="Churchill A.C.L."/>
            <person name="Conde-Ferraez L."/>
            <person name="Cools H.J."/>
            <person name="Coutinho P.M."/>
            <person name="Csukai M."/>
            <person name="Dehal P."/>
            <person name="De Wit P."/>
            <person name="Donzelli B."/>
            <person name="van de Geest H.C."/>
            <person name="van Ham R.C.H.J."/>
            <person name="Hammond-Kosack K.E."/>
            <person name="Henrissat B."/>
            <person name="Kilian A."/>
            <person name="Kobayashi A.K."/>
            <person name="Koopmann E."/>
            <person name="Kourmpetis Y."/>
            <person name="Kuzniar A."/>
            <person name="Lindquist E."/>
            <person name="Lombard V."/>
            <person name="Maliepaard C."/>
            <person name="Martins N."/>
            <person name="Mehrabi R."/>
            <person name="Nap J.P.H."/>
            <person name="Ponomarenko A."/>
            <person name="Rudd J.J."/>
            <person name="Salamov A."/>
            <person name="Schmutz J."/>
            <person name="Schouten H.J."/>
            <person name="Shapiro H."/>
            <person name="Stergiopoulos I."/>
            <person name="Torriani S.F.F."/>
            <person name="Tu H."/>
            <person name="de Vries R.P."/>
            <person name="Waalwijk C."/>
            <person name="Ware S.B."/>
            <person name="Wiebenga A."/>
            <person name="Zwiers L.-H."/>
            <person name="Oliver R.P."/>
            <person name="Grigoriev I.V."/>
            <person name="Kema G.H.J."/>
        </authorList>
    </citation>
    <scope>NUCLEOTIDE SEQUENCE [LARGE SCALE GENOMIC DNA]</scope>
    <source>
        <strain evidence="3">CBS 115943 / IPO323</strain>
    </source>
</reference>
<dbReference type="InParanoid" id="F9XGT3"/>
<feature type="region of interest" description="Disordered" evidence="1">
    <location>
        <begin position="51"/>
        <end position="78"/>
    </location>
</feature>